<feature type="compositionally biased region" description="Polar residues" evidence="9">
    <location>
        <begin position="144"/>
        <end position="160"/>
    </location>
</feature>
<gene>
    <name evidence="14" type="primary">LOC106466560</name>
</gene>
<evidence type="ECO:0000259" key="11">
    <source>
        <dbReference type="PROSITE" id="PS51517"/>
    </source>
</evidence>
<feature type="region of interest" description="Disordered" evidence="9">
    <location>
        <begin position="274"/>
        <end position="299"/>
    </location>
</feature>
<feature type="compositionally biased region" description="Low complexity" evidence="9">
    <location>
        <begin position="722"/>
        <end position="738"/>
    </location>
</feature>
<feature type="domain" description="Peptidase S74" evidence="12">
    <location>
        <begin position="592"/>
        <end position="702"/>
    </location>
</feature>
<keyword evidence="8" id="KW-0175">Coiled coil</keyword>
<feature type="region of interest" description="Disordered" evidence="9">
    <location>
        <begin position="722"/>
        <end position="751"/>
    </location>
</feature>
<dbReference type="Pfam" id="PF05224">
    <property type="entry name" value="NDT80_PhoG"/>
    <property type="match status" value="1"/>
</dbReference>
<keyword evidence="3 10" id="KW-0812">Transmembrane</keyword>
<proteinExistence type="inferred from homology"/>
<feature type="compositionally biased region" description="Polar residues" evidence="9">
    <location>
        <begin position="931"/>
        <end position="965"/>
    </location>
</feature>
<reference evidence="14" key="1">
    <citation type="submission" date="2025-08" db="UniProtKB">
        <authorList>
            <consortium name="RefSeq"/>
        </authorList>
    </citation>
    <scope>IDENTIFICATION</scope>
    <source>
        <tissue evidence="14">Muscle</tissue>
    </source>
</reference>
<protein>
    <submittedName>
        <fullName evidence="14">Myelin regulatory factor-like</fullName>
    </submittedName>
</protein>
<comment type="subcellular location">
    <subcellularLocation>
        <location evidence="1">Membrane</location>
        <topology evidence="1">Single-pass membrane protein</topology>
    </subcellularLocation>
</comment>
<dbReference type="PANTHER" id="PTHR13029:SF18">
    <property type="entry name" value="MYELIN REGULATORY FACTOR HOMOLOG 1"/>
    <property type="match status" value="1"/>
</dbReference>
<feature type="domain" description="NDT80" evidence="11">
    <location>
        <begin position="265"/>
        <end position="546"/>
    </location>
</feature>
<accession>A0ABM1T348</accession>
<feature type="compositionally biased region" description="Basic residues" evidence="9">
    <location>
        <begin position="739"/>
        <end position="751"/>
    </location>
</feature>
<sequence length="1208" mass="134519">MLAVFSKEASSSVNTASDFPDALVKSDLKLSETPVVKSSTSSQPTFHTASVYSGVTTSACNSFPVTQQVADTTCESPASTSDLYVTGTLVPSSDHPVEVDSSIKRQKTINNITAFSQSHQLPDSPPDSGSEPPFSPPNEDPKLSVSSRRTVQNEMMQSQQESLKHFINYSNTQPLKHLPPENSLTITPPHQHSVSPTYVQANCKPQQVNHAPLPAHTGNHLGHLPVHTSTQSLLSQLPQPITNPITAGLQQQQPPCSLIPSVNHLATLYNSEDFLPENLGSPSPNLSRKRKLSDSSKHSITGSLLNGLVSIKQEPSGLSPDRQGETPLPGTDDEYSFDFSSPDNSAVFLDAVYQCIRFQPFQQTTWHILCDATLKELPPPNYRVDADKGFNFSNADDAFVCQKKNHFQVTVHVQSVGNPQFVKTAEGLKKIENFFLHFQGVKVESPTQIIKIEQSQSDRSKRPFHPVLIDISPEQVTKTTIGRLHFSETTTNNMRKKGKPNPDQRYFYLVVSLCAHSGEQAYPVVAHASERIIVRASNPGQFENDMELSWQKGHNPDTVYHVGRVGINTDRPDESLVVHGNVKITGHIVQPSDARVKSETIEVDTREQLKNVANMRIVKYQYLPEFAQQVGMSEDQLSDMGVVAQEVRTILPDAVREAGDIVLPSGQRIENFLVVNKERIFMENVGAVKELCKVTDNLETRIDELERINHKLSKLKRLDSLKSSSSGSTITSRCSSIRNSRKSIRPRCHRHKEKEKGVCTSQFVQGTVITLVLIMAFCLVAMGTLYILDWHKKYTSSETEVEISAYTHGTLLKKQSLFSKMPYTSSIEPTSEKTPISQEPQRKSTSFLASQHTSHEPIGVPLECSKLNASDIPCPMFCCVSGSEPEENFLRIRNRDKGFNRTKSHSRNGEARSMNLSMVTSSEGPGLDMTTLGTAIPPQNQENEGRASNSYYQSTKEHSMSSSRFPQDGVVSNELSRGPADQTNNNSTSVVSAKTLANESYPEENSSLNKKLPTISPLIWKRNAKQEATLDVASLLRRHRDVESGGSNIKSFSRKANAPELQHPLESIKLLELDTIIGREYCVNHCAQGPWFYYIIPISKYMALDYINVQFNLTQALQMKLCDTEEKPFDCPLSGQRTEEGQNQSLNRLHDALEENPSWQLPVGLHLRSSYRFRIFVKGVARACSIPVQEAGHQFVEYKLMFHRDCNK</sequence>
<dbReference type="SUPFAM" id="SSF49417">
    <property type="entry name" value="p53-like transcription factors"/>
    <property type="match status" value="1"/>
</dbReference>
<dbReference type="Pfam" id="PF13884">
    <property type="entry name" value="Peptidase_S74"/>
    <property type="match status" value="1"/>
</dbReference>
<dbReference type="InterPro" id="IPR025719">
    <property type="entry name" value="MYRF_C2"/>
</dbReference>
<evidence type="ECO:0000259" key="12">
    <source>
        <dbReference type="PROSITE" id="PS51688"/>
    </source>
</evidence>
<keyword evidence="4 10" id="KW-1133">Transmembrane helix</keyword>
<dbReference type="GeneID" id="106466560"/>
<feature type="coiled-coil region" evidence="8">
    <location>
        <begin position="688"/>
        <end position="715"/>
    </location>
</feature>
<evidence type="ECO:0000256" key="3">
    <source>
        <dbReference type="ARBA" id="ARBA00022692"/>
    </source>
</evidence>
<dbReference type="InterPro" id="IPR037141">
    <property type="entry name" value="NDT80_DNA-bd_dom_sf"/>
</dbReference>
<feature type="region of interest" description="Disordered" evidence="9">
    <location>
        <begin position="116"/>
        <end position="160"/>
    </location>
</feature>
<evidence type="ECO:0000256" key="2">
    <source>
        <dbReference type="ARBA" id="ARBA00008221"/>
    </source>
</evidence>
<evidence type="ECO:0000256" key="4">
    <source>
        <dbReference type="ARBA" id="ARBA00022989"/>
    </source>
</evidence>
<name>A0ABM1T348_LIMPO</name>
<dbReference type="InterPro" id="IPR026932">
    <property type="entry name" value="MYRF_ICA"/>
</dbReference>
<dbReference type="Proteomes" id="UP000694941">
    <property type="component" value="Unplaced"/>
</dbReference>
<keyword evidence="6 10" id="KW-0472">Membrane</keyword>
<evidence type="ECO:0000256" key="9">
    <source>
        <dbReference type="SAM" id="MobiDB-lite"/>
    </source>
</evidence>
<evidence type="ECO:0000256" key="10">
    <source>
        <dbReference type="SAM" id="Phobius"/>
    </source>
</evidence>
<feature type="region of interest" description="Disordered" evidence="9">
    <location>
        <begin position="313"/>
        <end position="336"/>
    </location>
</feature>
<dbReference type="InterPro" id="IPR030392">
    <property type="entry name" value="S74_ICA"/>
</dbReference>
<dbReference type="RefSeq" id="XP_022250304.1">
    <property type="nucleotide sequence ID" value="XM_022394596.1"/>
</dbReference>
<dbReference type="PANTHER" id="PTHR13029">
    <property type="match status" value="1"/>
</dbReference>
<dbReference type="InterPro" id="IPR024061">
    <property type="entry name" value="NDT80_DNA-bd_dom"/>
</dbReference>
<dbReference type="PROSITE" id="PS51517">
    <property type="entry name" value="NDT80"/>
    <property type="match status" value="1"/>
</dbReference>
<dbReference type="InterPro" id="IPR008967">
    <property type="entry name" value="p53-like_TF_DNA-bd_sf"/>
</dbReference>
<dbReference type="InterPro" id="IPR051577">
    <property type="entry name" value="MRF-like"/>
</dbReference>
<evidence type="ECO:0000256" key="6">
    <source>
        <dbReference type="ARBA" id="ARBA00023136"/>
    </source>
</evidence>
<evidence type="ECO:0000313" key="13">
    <source>
        <dbReference type="Proteomes" id="UP000694941"/>
    </source>
</evidence>
<keyword evidence="13" id="KW-1185">Reference proteome</keyword>
<dbReference type="Pfam" id="PF13888">
    <property type="entry name" value="MRF_C2"/>
    <property type="match status" value="1"/>
</dbReference>
<evidence type="ECO:0000256" key="7">
    <source>
        <dbReference type="PROSITE-ProRule" id="PRU00850"/>
    </source>
</evidence>
<feature type="region of interest" description="Disordered" evidence="9">
    <location>
        <begin position="824"/>
        <end position="852"/>
    </location>
</feature>
<evidence type="ECO:0000313" key="14">
    <source>
        <dbReference type="RefSeq" id="XP_022250304.1"/>
    </source>
</evidence>
<dbReference type="PROSITE" id="PS51688">
    <property type="entry name" value="ICA"/>
    <property type="match status" value="1"/>
</dbReference>
<evidence type="ECO:0000256" key="1">
    <source>
        <dbReference type="ARBA" id="ARBA00004167"/>
    </source>
</evidence>
<organism evidence="13 14">
    <name type="scientific">Limulus polyphemus</name>
    <name type="common">Atlantic horseshoe crab</name>
    <dbReference type="NCBI Taxonomy" id="6850"/>
    <lineage>
        <taxon>Eukaryota</taxon>
        <taxon>Metazoa</taxon>
        <taxon>Ecdysozoa</taxon>
        <taxon>Arthropoda</taxon>
        <taxon>Chelicerata</taxon>
        <taxon>Merostomata</taxon>
        <taxon>Xiphosura</taxon>
        <taxon>Limulidae</taxon>
        <taxon>Limulus</taxon>
    </lineage>
</organism>
<dbReference type="Pfam" id="PF13887">
    <property type="entry name" value="MYRF_ICA"/>
    <property type="match status" value="1"/>
</dbReference>
<feature type="compositionally biased region" description="Polar residues" evidence="9">
    <location>
        <begin position="914"/>
        <end position="923"/>
    </location>
</feature>
<keyword evidence="5 7" id="KW-0238">DNA-binding</keyword>
<feature type="transmembrane region" description="Helical" evidence="10">
    <location>
        <begin position="768"/>
        <end position="788"/>
    </location>
</feature>
<feature type="compositionally biased region" description="Polar residues" evidence="9">
    <location>
        <begin position="981"/>
        <end position="990"/>
    </location>
</feature>
<comment type="similarity">
    <text evidence="2">Belongs to the MRF family.</text>
</comment>
<evidence type="ECO:0000256" key="8">
    <source>
        <dbReference type="SAM" id="Coils"/>
    </source>
</evidence>
<feature type="DNA-binding region" description="NDT80" evidence="7">
    <location>
        <begin position="265"/>
        <end position="546"/>
    </location>
</feature>
<dbReference type="CDD" id="cd10144">
    <property type="entry name" value="Peptidase_S74_CIMCD"/>
    <property type="match status" value="1"/>
</dbReference>
<feature type="region of interest" description="Disordered" evidence="9">
    <location>
        <begin position="899"/>
        <end position="990"/>
    </location>
</feature>
<evidence type="ECO:0000256" key="5">
    <source>
        <dbReference type="ARBA" id="ARBA00023125"/>
    </source>
</evidence>
<dbReference type="Gene3D" id="2.60.40.1390">
    <property type="entry name" value="NDT80 DNA-binding domain"/>
    <property type="match status" value="1"/>
</dbReference>